<dbReference type="OMA" id="TVYCVDF"/>
<feature type="compositionally biased region" description="Basic residues" evidence="3">
    <location>
        <begin position="360"/>
        <end position="369"/>
    </location>
</feature>
<protein>
    <recommendedName>
        <fullName evidence="2">Casein kinase I</fullName>
        <ecNumber evidence="1">2.7.11.1</ecNumber>
    </recommendedName>
</protein>
<dbReference type="Pfam" id="PF00069">
    <property type="entry name" value="Pkinase"/>
    <property type="match status" value="1"/>
</dbReference>
<dbReference type="EC" id="2.7.11.1" evidence="1"/>
<feature type="compositionally biased region" description="Low complexity" evidence="3">
    <location>
        <begin position="370"/>
        <end position="379"/>
    </location>
</feature>
<dbReference type="AlphaFoldDB" id="G5AB04"/>
<dbReference type="SUPFAM" id="SSF56112">
    <property type="entry name" value="Protein kinase-like (PK-like)"/>
    <property type="match status" value="1"/>
</dbReference>
<name>G5AB04_PHYSP</name>
<dbReference type="InterPro" id="IPR008271">
    <property type="entry name" value="Ser/Thr_kinase_AS"/>
</dbReference>
<evidence type="ECO:0000259" key="4">
    <source>
        <dbReference type="PROSITE" id="PS50011"/>
    </source>
</evidence>
<dbReference type="PROSITE" id="PS00108">
    <property type="entry name" value="PROTEIN_KINASE_ST"/>
    <property type="match status" value="1"/>
</dbReference>
<dbReference type="KEGG" id="psoj:PHYSODRAFT_319452"/>
<dbReference type="GO" id="GO:0005524">
    <property type="term" value="F:ATP binding"/>
    <property type="evidence" value="ECO:0007669"/>
    <property type="project" value="InterPro"/>
</dbReference>
<dbReference type="InterPro" id="IPR011009">
    <property type="entry name" value="Kinase-like_dom_sf"/>
</dbReference>
<evidence type="ECO:0000256" key="2">
    <source>
        <dbReference type="ARBA" id="ARBA00023860"/>
    </source>
</evidence>
<proteinExistence type="predicted"/>
<dbReference type="GO" id="GO:0004674">
    <property type="term" value="F:protein serine/threonine kinase activity"/>
    <property type="evidence" value="ECO:0007669"/>
    <property type="project" value="UniProtKB-EC"/>
</dbReference>
<feature type="domain" description="Protein kinase" evidence="4">
    <location>
        <begin position="9"/>
        <end position="292"/>
    </location>
</feature>
<dbReference type="Gene3D" id="1.10.510.10">
    <property type="entry name" value="Transferase(Phosphotransferase) domain 1"/>
    <property type="match status" value="1"/>
</dbReference>
<dbReference type="Proteomes" id="UP000002640">
    <property type="component" value="Unassembled WGS sequence"/>
</dbReference>
<dbReference type="EMBL" id="JH159162">
    <property type="protein sequence ID" value="EGZ07783.1"/>
    <property type="molecule type" value="Genomic_DNA"/>
</dbReference>
<evidence type="ECO:0000256" key="1">
    <source>
        <dbReference type="ARBA" id="ARBA00012513"/>
    </source>
</evidence>
<reference evidence="5 6" key="1">
    <citation type="journal article" date="2006" name="Science">
        <title>Phytophthora genome sequences uncover evolutionary origins and mechanisms of pathogenesis.</title>
        <authorList>
            <person name="Tyler B.M."/>
            <person name="Tripathy S."/>
            <person name="Zhang X."/>
            <person name="Dehal P."/>
            <person name="Jiang R.H."/>
            <person name="Aerts A."/>
            <person name="Arredondo F.D."/>
            <person name="Baxter L."/>
            <person name="Bensasson D."/>
            <person name="Beynon J.L."/>
            <person name="Chapman J."/>
            <person name="Damasceno C.M."/>
            <person name="Dorrance A.E."/>
            <person name="Dou D."/>
            <person name="Dickerman A.W."/>
            <person name="Dubchak I.L."/>
            <person name="Garbelotto M."/>
            <person name="Gijzen M."/>
            <person name="Gordon S.G."/>
            <person name="Govers F."/>
            <person name="Grunwald N.J."/>
            <person name="Huang W."/>
            <person name="Ivors K.L."/>
            <person name="Jones R.W."/>
            <person name="Kamoun S."/>
            <person name="Krampis K."/>
            <person name="Lamour K.H."/>
            <person name="Lee M.K."/>
            <person name="McDonald W.H."/>
            <person name="Medina M."/>
            <person name="Meijer H.J."/>
            <person name="Nordberg E.K."/>
            <person name="Maclean D.J."/>
            <person name="Ospina-Giraldo M.D."/>
            <person name="Morris P.F."/>
            <person name="Phuntumart V."/>
            <person name="Putnam N.H."/>
            <person name="Rash S."/>
            <person name="Rose J.K."/>
            <person name="Sakihama Y."/>
            <person name="Salamov A.A."/>
            <person name="Savidor A."/>
            <person name="Scheuring C.F."/>
            <person name="Smith B.M."/>
            <person name="Sobral B.W."/>
            <person name="Terry A."/>
            <person name="Torto-Alalibo T.A."/>
            <person name="Win J."/>
            <person name="Xu Z."/>
            <person name="Zhang H."/>
            <person name="Grigoriev I.V."/>
            <person name="Rokhsar D.S."/>
            <person name="Boore J.L."/>
        </authorList>
    </citation>
    <scope>NUCLEOTIDE SEQUENCE [LARGE SCALE GENOMIC DNA]</scope>
    <source>
        <strain evidence="5 6">P6497</strain>
    </source>
</reference>
<gene>
    <name evidence="5" type="ORF">PHYSODRAFT_319452</name>
</gene>
<dbReference type="STRING" id="1094619.G5AB04"/>
<dbReference type="PROSITE" id="PS50011">
    <property type="entry name" value="PROTEIN_KINASE_DOM"/>
    <property type="match status" value="1"/>
</dbReference>
<dbReference type="PANTHER" id="PTHR11909">
    <property type="entry name" value="CASEIN KINASE-RELATED"/>
    <property type="match status" value="1"/>
</dbReference>
<organism evidence="5 6">
    <name type="scientific">Phytophthora sojae (strain P6497)</name>
    <name type="common">Soybean stem and root rot agent</name>
    <name type="synonym">Phytophthora megasperma f. sp. glycines</name>
    <dbReference type="NCBI Taxonomy" id="1094619"/>
    <lineage>
        <taxon>Eukaryota</taxon>
        <taxon>Sar</taxon>
        <taxon>Stramenopiles</taxon>
        <taxon>Oomycota</taxon>
        <taxon>Peronosporomycetes</taxon>
        <taxon>Peronosporales</taxon>
        <taxon>Peronosporaceae</taxon>
        <taxon>Phytophthora</taxon>
    </lineage>
</organism>
<dbReference type="SMART" id="SM00220">
    <property type="entry name" value="S_TKc"/>
    <property type="match status" value="1"/>
</dbReference>
<evidence type="ECO:0000313" key="6">
    <source>
        <dbReference type="Proteomes" id="UP000002640"/>
    </source>
</evidence>
<accession>G5AB04</accession>
<dbReference type="SMR" id="G5AB04"/>
<keyword evidence="6" id="KW-1185">Reference proteome</keyword>
<evidence type="ECO:0000256" key="3">
    <source>
        <dbReference type="SAM" id="MobiDB-lite"/>
    </source>
</evidence>
<dbReference type="RefSeq" id="XP_009537349.1">
    <property type="nucleotide sequence ID" value="XM_009539054.1"/>
</dbReference>
<dbReference type="InterPro" id="IPR050235">
    <property type="entry name" value="CK1_Ser-Thr_kinase"/>
</dbReference>
<feature type="region of interest" description="Disordered" evidence="3">
    <location>
        <begin position="316"/>
        <end position="396"/>
    </location>
</feature>
<sequence>MEGTTLKTWRLGKKLGSGACSDVYAVESVSSLGSDAGRELVMKLSPLPQLPAAKLKNKKRKKTPAERNADALYAEHLLYKNHLRDQPGIPYVPMGAYGEDKGYRFLVIERLGRTLETVLQEQGPVPSATAARLGQEILDTLQQMHVKNILYVDVKPENFMLDTDKEDTVYCVDFGISDRYVAATGKHKDYKEGTVVGTPTFLSLNCHNGATSSRRDDIESLLYVLIYLMRGDLPWQQASSDAEGAKIKKSTSVDQLCASLPREWAAMLKNIRECGFEDRPDYDFFAQQFSKLGGEKGLTTPFEWGSRKTSKAVAKVAASQDSTSDSPVRKRVKSVDEVITAPPPGPTKAKKTAAPEKKKATPRHSKATTKKAAVASTRARAGKASKRDEEEADDDVEVEVVGCVAPHDREVFKAIAGHAAATAAIKRYNLRSTPRD</sequence>
<dbReference type="InterPro" id="IPR000719">
    <property type="entry name" value="Prot_kinase_dom"/>
</dbReference>
<dbReference type="InParanoid" id="G5AB04"/>
<dbReference type="GeneID" id="20644322"/>
<evidence type="ECO:0000313" key="5">
    <source>
        <dbReference type="EMBL" id="EGZ07783.1"/>
    </source>
</evidence>